<keyword evidence="2" id="KW-1185">Reference proteome</keyword>
<reference evidence="1 2" key="1">
    <citation type="submission" date="2019-08" db="EMBL/GenBank/DDBJ databases">
        <title>Whole genome of Aphis craccivora.</title>
        <authorList>
            <person name="Voronova N.V."/>
            <person name="Shulinski R.S."/>
            <person name="Bandarenka Y.V."/>
            <person name="Zhorov D.G."/>
            <person name="Warner D."/>
        </authorList>
    </citation>
    <scope>NUCLEOTIDE SEQUENCE [LARGE SCALE GENOMIC DNA]</scope>
    <source>
        <strain evidence="1">180601</strain>
        <tissue evidence="1">Whole Body</tissue>
    </source>
</reference>
<protein>
    <submittedName>
        <fullName evidence="1">Uncharacterized protein</fullName>
    </submittedName>
</protein>
<dbReference type="EMBL" id="VUJU01000209">
    <property type="protein sequence ID" value="KAF0772182.1"/>
    <property type="molecule type" value="Genomic_DNA"/>
</dbReference>
<organism evidence="1 2">
    <name type="scientific">Aphis craccivora</name>
    <name type="common">Cowpea aphid</name>
    <dbReference type="NCBI Taxonomy" id="307492"/>
    <lineage>
        <taxon>Eukaryota</taxon>
        <taxon>Metazoa</taxon>
        <taxon>Ecdysozoa</taxon>
        <taxon>Arthropoda</taxon>
        <taxon>Hexapoda</taxon>
        <taxon>Insecta</taxon>
        <taxon>Pterygota</taxon>
        <taxon>Neoptera</taxon>
        <taxon>Paraneoptera</taxon>
        <taxon>Hemiptera</taxon>
        <taxon>Sternorrhyncha</taxon>
        <taxon>Aphidomorpha</taxon>
        <taxon>Aphidoidea</taxon>
        <taxon>Aphididae</taxon>
        <taxon>Aphidini</taxon>
        <taxon>Aphis</taxon>
        <taxon>Aphis</taxon>
    </lineage>
</organism>
<accession>A0A6G0ZLZ7</accession>
<proteinExistence type="predicted"/>
<feature type="non-terminal residue" evidence="1">
    <location>
        <position position="1"/>
    </location>
</feature>
<sequence>HRDNKSRSLLFRNEKIAIYRVFFLYTYHRNAKRTGNSIPVKAQRLRGFSLRSRLISHLNIL</sequence>
<evidence type="ECO:0000313" key="1">
    <source>
        <dbReference type="EMBL" id="KAF0772182.1"/>
    </source>
</evidence>
<evidence type="ECO:0000313" key="2">
    <source>
        <dbReference type="Proteomes" id="UP000478052"/>
    </source>
</evidence>
<dbReference type="Proteomes" id="UP000478052">
    <property type="component" value="Unassembled WGS sequence"/>
</dbReference>
<gene>
    <name evidence="1" type="ORF">FWK35_00003224</name>
</gene>
<dbReference type="AlphaFoldDB" id="A0A6G0ZLZ7"/>
<name>A0A6G0ZLZ7_APHCR</name>
<comment type="caution">
    <text evidence="1">The sequence shown here is derived from an EMBL/GenBank/DDBJ whole genome shotgun (WGS) entry which is preliminary data.</text>
</comment>